<evidence type="ECO:0000313" key="1">
    <source>
        <dbReference type="EMBL" id="QOR73079.1"/>
    </source>
</evidence>
<gene>
    <name evidence="1" type="ORF">IMZ16_05905</name>
</gene>
<dbReference type="Proteomes" id="UP000593605">
    <property type="component" value="Chromosome"/>
</dbReference>
<dbReference type="Gene3D" id="3.40.1580.10">
    <property type="entry name" value="SMI1/KNR4-like"/>
    <property type="match status" value="1"/>
</dbReference>
<protein>
    <recommendedName>
        <fullName evidence="3">SMI1-KNR4 cell-wall</fullName>
    </recommendedName>
</protein>
<sequence>MKPNQSIEQHFNLKLPKEYLKFVTNIGEEIFELPNTSISLYPLSLLIERNMTYDIQTFEPNAILIGQDGDLGFFIRRDSGENIFELGLGALGSLEMRLKGNDIYDFQDKIQIEYLDED</sequence>
<dbReference type="EMBL" id="CP063145">
    <property type="protein sequence ID" value="QOR73079.1"/>
    <property type="molecule type" value="Genomic_DNA"/>
</dbReference>
<dbReference type="AlphaFoldDB" id="A0A7M1SZU2"/>
<dbReference type="InterPro" id="IPR037883">
    <property type="entry name" value="Knr4/Smi1-like_sf"/>
</dbReference>
<organism evidence="1 2">
    <name type="scientific">Cruoricaptor ignavus</name>
    <dbReference type="NCBI Taxonomy" id="1118202"/>
    <lineage>
        <taxon>Bacteria</taxon>
        <taxon>Pseudomonadati</taxon>
        <taxon>Bacteroidota</taxon>
        <taxon>Flavobacteriia</taxon>
        <taxon>Flavobacteriales</taxon>
        <taxon>Weeksellaceae</taxon>
        <taxon>Cruoricaptor</taxon>
    </lineage>
</organism>
<evidence type="ECO:0000313" key="2">
    <source>
        <dbReference type="Proteomes" id="UP000593605"/>
    </source>
</evidence>
<proteinExistence type="predicted"/>
<accession>A0A7M1SZU2</accession>
<dbReference type="RefSeq" id="WP_193439267.1">
    <property type="nucleotide sequence ID" value="NZ_CP063145.1"/>
</dbReference>
<evidence type="ECO:0008006" key="3">
    <source>
        <dbReference type="Google" id="ProtNLM"/>
    </source>
</evidence>
<reference evidence="1 2" key="1">
    <citation type="submission" date="2020-10" db="EMBL/GenBank/DDBJ databases">
        <title>Complete genome of Cruoricapor ignavus strain M1214 isolated from the blood culture of a febrile patient.</title>
        <authorList>
            <person name="Guglielmino C.J.D."/>
        </authorList>
    </citation>
    <scope>NUCLEOTIDE SEQUENCE [LARGE SCALE GENOMIC DNA]</scope>
    <source>
        <strain evidence="1 2">M1214</strain>
    </source>
</reference>
<dbReference type="SUPFAM" id="SSF160631">
    <property type="entry name" value="SMI1/KNR4-like"/>
    <property type="match status" value="1"/>
</dbReference>
<dbReference type="KEGG" id="civ:IMZ16_05905"/>
<name>A0A7M1SZU2_9FLAO</name>